<dbReference type="Pfam" id="PF01841">
    <property type="entry name" value="Transglut_core"/>
    <property type="match status" value="1"/>
</dbReference>
<feature type="domain" description="Transglutaminase-like" evidence="1">
    <location>
        <begin position="33"/>
        <end position="121"/>
    </location>
</feature>
<proteinExistence type="predicted"/>
<dbReference type="SUPFAM" id="SSF54001">
    <property type="entry name" value="Cysteine proteinases"/>
    <property type="match status" value="1"/>
</dbReference>
<dbReference type="EMBL" id="LAZR01002043">
    <property type="protein sequence ID" value="KKN35369.1"/>
    <property type="molecule type" value="Genomic_DNA"/>
</dbReference>
<evidence type="ECO:0000313" key="2">
    <source>
        <dbReference type="EMBL" id="KKN35369.1"/>
    </source>
</evidence>
<reference evidence="2" key="1">
    <citation type="journal article" date="2015" name="Nature">
        <title>Complex archaea that bridge the gap between prokaryotes and eukaryotes.</title>
        <authorList>
            <person name="Spang A."/>
            <person name="Saw J.H."/>
            <person name="Jorgensen S.L."/>
            <person name="Zaremba-Niedzwiedzka K."/>
            <person name="Martijn J."/>
            <person name="Lind A.E."/>
            <person name="van Eijk R."/>
            <person name="Schleper C."/>
            <person name="Guy L."/>
            <person name="Ettema T.J."/>
        </authorList>
    </citation>
    <scope>NUCLEOTIDE SEQUENCE</scope>
</reference>
<dbReference type="InterPro" id="IPR002931">
    <property type="entry name" value="Transglutaminase-like"/>
</dbReference>
<accession>A0A0F9PYT0</accession>
<sequence length="151" mass="16934">MARLALHDSRSKRAGIIARHSVANVERRAPLDANALACCLFVRDWLRYARELPETIADLGALRRVPVGDCDDMVVALSSLLYRLGYSWPKQRYGIGYKGRSPVHVWNEVLGENHRWIPLDAATFKLEPGQSPARVGGFTSIRHFNVAGLLR</sequence>
<name>A0A0F9PYT0_9ZZZZ</name>
<protein>
    <recommendedName>
        <fullName evidence="1">Transglutaminase-like domain-containing protein</fullName>
    </recommendedName>
</protein>
<gene>
    <name evidence="2" type="ORF">LCGC14_0784530</name>
</gene>
<organism evidence="2">
    <name type="scientific">marine sediment metagenome</name>
    <dbReference type="NCBI Taxonomy" id="412755"/>
    <lineage>
        <taxon>unclassified sequences</taxon>
        <taxon>metagenomes</taxon>
        <taxon>ecological metagenomes</taxon>
    </lineage>
</organism>
<dbReference type="AlphaFoldDB" id="A0A0F9PYT0"/>
<comment type="caution">
    <text evidence="2">The sequence shown here is derived from an EMBL/GenBank/DDBJ whole genome shotgun (WGS) entry which is preliminary data.</text>
</comment>
<evidence type="ECO:0000259" key="1">
    <source>
        <dbReference type="Pfam" id="PF01841"/>
    </source>
</evidence>
<dbReference type="InterPro" id="IPR038765">
    <property type="entry name" value="Papain-like_cys_pep_sf"/>
</dbReference>